<reference evidence="1" key="1">
    <citation type="journal article" date="2014" name="Front. Microbiol.">
        <title>High frequency of phylogenetically diverse reductive dehalogenase-homologous genes in deep subseafloor sedimentary metagenomes.</title>
        <authorList>
            <person name="Kawai M."/>
            <person name="Futagami T."/>
            <person name="Toyoda A."/>
            <person name="Takaki Y."/>
            <person name="Nishi S."/>
            <person name="Hori S."/>
            <person name="Arai W."/>
            <person name="Tsubouchi T."/>
            <person name="Morono Y."/>
            <person name="Uchiyama I."/>
            <person name="Ito T."/>
            <person name="Fujiyama A."/>
            <person name="Inagaki F."/>
            <person name="Takami H."/>
        </authorList>
    </citation>
    <scope>NUCLEOTIDE SEQUENCE</scope>
    <source>
        <strain evidence="1">Expedition CK06-06</strain>
    </source>
</reference>
<protein>
    <submittedName>
        <fullName evidence="1">Uncharacterized protein</fullName>
    </submittedName>
</protein>
<dbReference type="AlphaFoldDB" id="X1PEF2"/>
<sequence length="56" mass="6528">MTRFEMDANYVYIMKPRKPGENTVIRFESGHGVYAYISLNSKTLTDLREKLEEVEG</sequence>
<accession>X1PEF2</accession>
<evidence type="ECO:0000313" key="1">
    <source>
        <dbReference type="EMBL" id="GAI40856.1"/>
    </source>
</evidence>
<gene>
    <name evidence="1" type="ORF">S06H3_46430</name>
</gene>
<name>X1PEF2_9ZZZZ</name>
<comment type="caution">
    <text evidence="1">The sequence shown here is derived from an EMBL/GenBank/DDBJ whole genome shotgun (WGS) entry which is preliminary data.</text>
</comment>
<proteinExistence type="predicted"/>
<organism evidence="1">
    <name type="scientific">marine sediment metagenome</name>
    <dbReference type="NCBI Taxonomy" id="412755"/>
    <lineage>
        <taxon>unclassified sequences</taxon>
        <taxon>metagenomes</taxon>
        <taxon>ecological metagenomes</taxon>
    </lineage>
</organism>
<dbReference type="EMBL" id="BARV01029077">
    <property type="protein sequence ID" value="GAI40856.1"/>
    <property type="molecule type" value="Genomic_DNA"/>
</dbReference>